<evidence type="ECO:0000313" key="7">
    <source>
        <dbReference type="EMBL" id="CCX06500.1"/>
    </source>
</evidence>
<accession>U4KY96</accession>
<organism evidence="7 8">
    <name type="scientific">Pyronema omphalodes (strain CBS 100304)</name>
    <name type="common">Pyronema confluens</name>
    <dbReference type="NCBI Taxonomy" id="1076935"/>
    <lineage>
        <taxon>Eukaryota</taxon>
        <taxon>Fungi</taxon>
        <taxon>Dikarya</taxon>
        <taxon>Ascomycota</taxon>
        <taxon>Pezizomycotina</taxon>
        <taxon>Pezizomycetes</taxon>
        <taxon>Pezizales</taxon>
        <taxon>Pyronemataceae</taxon>
        <taxon>Pyronema</taxon>
    </lineage>
</organism>
<dbReference type="PANTHER" id="PTHR34187">
    <property type="entry name" value="FGR18P"/>
    <property type="match status" value="1"/>
</dbReference>
<protein>
    <recommendedName>
        <fullName evidence="6">DUF202 domain-containing protein</fullName>
    </recommendedName>
</protein>
<dbReference type="InterPro" id="IPR003807">
    <property type="entry name" value="DUF202"/>
</dbReference>
<sequence>MPARTTTCCPTPKPVIVSELQPNAPLILSSPFVSALVFENTASDARDHCANERNFLSWLRVSMYMCIVSMAIILSFQLKTSPSPVERKMAMPMGIVFWFLSVVCLCAGLANYLKTIEKYSKKAAIVQSGAKTQTVFTFVSTAIIGACVIFIVTNASR</sequence>
<dbReference type="OrthoDB" id="5525680at2759"/>
<gene>
    <name evidence="7" type="ORF">PCON_06087</name>
</gene>
<evidence type="ECO:0000256" key="3">
    <source>
        <dbReference type="ARBA" id="ARBA00022989"/>
    </source>
</evidence>
<feature type="transmembrane region" description="Helical" evidence="5">
    <location>
        <begin position="134"/>
        <end position="153"/>
    </location>
</feature>
<reference evidence="7 8" key="1">
    <citation type="journal article" date="2013" name="PLoS Genet.">
        <title>The genome and development-dependent transcriptomes of Pyronema confluens: a window into fungal evolution.</title>
        <authorList>
            <person name="Traeger S."/>
            <person name="Altegoer F."/>
            <person name="Freitag M."/>
            <person name="Gabaldon T."/>
            <person name="Kempken F."/>
            <person name="Kumar A."/>
            <person name="Marcet-Houben M."/>
            <person name="Poggeler S."/>
            <person name="Stajich J.E."/>
            <person name="Nowrousian M."/>
        </authorList>
    </citation>
    <scope>NUCLEOTIDE SEQUENCE [LARGE SCALE GENOMIC DNA]</scope>
    <source>
        <strain evidence="8">CBS 100304</strain>
        <tissue evidence="7">Vegetative mycelium</tissue>
    </source>
</reference>
<evidence type="ECO:0000313" key="8">
    <source>
        <dbReference type="Proteomes" id="UP000018144"/>
    </source>
</evidence>
<dbReference type="AlphaFoldDB" id="U4KY96"/>
<evidence type="ECO:0000256" key="1">
    <source>
        <dbReference type="ARBA" id="ARBA00004127"/>
    </source>
</evidence>
<evidence type="ECO:0000259" key="6">
    <source>
        <dbReference type="Pfam" id="PF02656"/>
    </source>
</evidence>
<proteinExistence type="predicted"/>
<name>U4KY96_PYROM</name>
<keyword evidence="3 5" id="KW-1133">Transmembrane helix</keyword>
<keyword evidence="2 5" id="KW-0812">Transmembrane</keyword>
<evidence type="ECO:0000256" key="2">
    <source>
        <dbReference type="ARBA" id="ARBA00022692"/>
    </source>
</evidence>
<dbReference type="eggNOG" id="ENOG502S23D">
    <property type="taxonomic scope" value="Eukaryota"/>
</dbReference>
<dbReference type="InterPro" id="IPR052053">
    <property type="entry name" value="IM_YidH-like"/>
</dbReference>
<dbReference type="EMBL" id="HF935291">
    <property type="protein sequence ID" value="CCX06500.1"/>
    <property type="molecule type" value="Genomic_DNA"/>
</dbReference>
<feature type="transmembrane region" description="Helical" evidence="5">
    <location>
        <begin position="90"/>
        <end position="113"/>
    </location>
</feature>
<dbReference type="Pfam" id="PF02656">
    <property type="entry name" value="DUF202"/>
    <property type="match status" value="1"/>
</dbReference>
<dbReference type="GO" id="GO:0012505">
    <property type="term" value="C:endomembrane system"/>
    <property type="evidence" value="ECO:0007669"/>
    <property type="project" value="UniProtKB-SubCell"/>
</dbReference>
<keyword evidence="4 5" id="KW-0472">Membrane</keyword>
<feature type="domain" description="DUF202" evidence="6">
    <location>
        <begin position="46"/>
        <end position="116"/>
    </location>
</feature>
<comment type="subcellular location">
    <subcellularLocation>
        <location evidence="1">Endomembrane system</location>
        <topology evidence="1">Multi-pass membrane protein</topology>
    </subcellularLocation>
</comment>
<evidence type="ECO:0000256" key="4">
    <source>
        <dbReference type="ARBA" id="ARBA00023136"/>
    </source>
</evidence>
<evidence type="ECO:0000256" key="5">
    <source>
        <dbReference type="SAM" id="Phobius"/>
    </source>
</evidence>
<feature type="transmembrane region" description="Helical" evidence="5">
    <location>
        <begin position="61"/>
        <end position="78"/>
    </location>
</feature>
<dbReference type="OMA" id="HACCAPI"/>
<keyword evidence="8" id="KW-1185">Reference proteome</keyword>
<dbReference type="Proteomes" id="UP000018144">
    <property type="component" value="Unassembled WGS sequence"/>
</dbReference>
<dbReference type="PANTHER" id="PTHR34187:SF3">
    <property type="entry name" value="DUF DOMAIN PROTEIN (AFU_ORTHOLOGUE AFUA_6G11150)"/>
    <property type="match status" value="1"/>
</dbReference>